<protein>
    <submittedName>
        <fullName evidence="1">Uncharacterized protein</fullName>
    </submittedName>
</protein>
<name>A0ABW2KUE7_9PROT</name>
<comment type="caution">
    <text evidence="1">The sequence shown here is derived from an EMBL/GenBank/DDBJ whole genome shotgun (WGS) entry which is preliminary data.</text>
</comment>
<dbReference type="Proteomes" id="UP001596456">
    <property type="component" value="Unassembled WGS sequence"/>
</dbReference>
<reference evidence="2" key="1">
    <citation type="journal article" date="2019" name="Int. J. Syst. Evol. Microbiol.">
        <title>The Global Catalogue of Microorganisms (GCM) 10K type strain sequencing project: providing services to taxonomists for standard genome sequencing and annotation.</title>
        <authorList>
            <consortium name="The Broad Institute Genomics Platform"/>
            <consortium name="The Broad Institute Genome Sequencing Center for Infectious Disease"/>
            <person name="Wu L."/>
            <person name="Ma J."/>
        </authorList>
    </citation>
    <scope>NUCLEOTIDE SEQUENCE [LARGE SCALE GENOMIC DNA]</scope>
    <source>
        <strain evidence="2">CGMCC 1.16275</strain>
    </source>
</reference>
<evidence type="ECO:0000313" key="2">
    <source>
        <dbReference type="Proteomes" id="UP001596456"/>
    </source>
</evidence>
<accession>A0ABW2KUE7</accession>
<evidence type="ECO:0000313" key="1">
    <source>
        <dbReference type="EMBL" id="MFC7332792.1"/>
    </source>
</evidence>
<keyword evidence="2" id="KW-1185">Reference proteome</keyword>
<proteinExistence type="predicted"/>
<dbReference type="RefSeq" id="WP_377357459.1">
    <property type="nucleotide sequence ID" value="NZ_JBHTCM010000007.1"/>
</dbReference>
<dbReference type="EMBL" id="JBHTCM010000007">
    <property type="protein sequence ID" value="MFC7332792.1"/>
    <property type="molecule type" value="Genomic_DNA"/>
</dbReference>
<sequence>MPSSLIEPLLLLSLLLFIGAAGWRYGVGLLFEMRGLQRTRELERLVTETKGIVRQAAELDLAYREQRQKADALRRETGIIKRQVADLARNRYTIVQPLGRPAPERRCFVFELLRTDGPAARQAPGQRPLADPRFWLHRSYAEVWSEDARTAARLVELTFDARSGFRRSSLLEERAFGR</sequence>
<organism evidence="1 2">
    <name type="scientific">Rhodocista pekingensis</name>
    <dbReference type="NCBI Taxonomy" id="201185"/>
    <lineage>
        <taxon>Bacteria</taxon>
        <taxon>Pseudomonadati</taxon>
        <taxon>Pseudomonadota</taxon>
        <taxon>Alphaproteobacteria</taxon>
        <taxon>Rhodospirillales</taxon>
        <taxon>Azospirillaceae</taxon>
        <taxon>Rhodocista</taxon>
    </lineage>
</organism>
<gene>
    <name evidence="1" type="ORF">ACFQPS_06425</name>
</gene>